<evidence type="ECO:0000313" key="3">
    <source>
        <dbReference type="Proteomes" id="UP000507470"/>
    </source>
</evidence>
<feature type="transmembrane region" description="Helical" evidence="1">
    <location>
        <begin position="121"/>
        <end position="140"/>
    </location>
</feature>
<dbReference type="OrthoDB" id="291792at2759"/>
<organism evidence="2 3">
    <name type="scientific">Mytilus coruscus</name>
    <name type="common">Sea mussel</name>
    <dbReference type="NCBI Taxonomy" id="42192"/>
    <lineage>
        <taxon>Eukaryota</taxon>
        <taxon>Metazoa</taxon>
        <taxon>Spiralia</taxon>
        <taxon>Lophotrochozoa</taxon>
        <taxon>Mollusca</taxon>
        <taxon>Bivalvia</taxon>
        <taxon>Autobranchia</taxon>
        <taxon>Pteriomorphia</taxon>
        <taxon>Mytilida</taxon>
        <taxon>Mytiloidea</taxon>
        <taxon>Mytilidae</taxon>
        <taxon>Mytilinae</taxon>
        <taxon>Mytilus</taxon>
    </lineage>
</organism>
<sequence length="409" mass="46867">MDGDEPQETRQQKKARQLTIQIVKRFCKGFGSGVVLYAGVKVVSALLRNPFRERIPGVLKEIASTDCLRLAGFFGLYPSVYELVREVLQNTRDKKDGWNNCIAGGLAGLTIIIEDPTRRQVVTLFAIARAFGALISTLVVRGKIPYIEYSETLLFCLCCGFLVYAVALNPRLLFTGYYYSVLKWSRDYTDQKLNTLFRNPGDKFLTCSEVGLHKDSCTKHAMKDFFQSIPAFAKLYFPIHLTPVVIFRRKLLLERPRRVLKSLLKNTMFSTAFLAAMVMLAKYVICLLRNFHQRPPPLQTHVPVVAGLVCGLSVLFERANRRKELSLFLIPHTLYALYQWGLQRKLIKHIRYSSVALFSLSMISVMHAYEREQDSLSMLINGLLKYFVGERNNLIERPRRTRNFSEMIG</sequence>
<dbReference type="PANTHER" id="PTHR12459:SF6">
    <property type="entry name" value="GB|AAD46013.1"/>
    <property type="match status" value="1"/>
</dbReference>
<feature type="transmembrane region" description="Helical" evidence="1">
    <location>
        <begin position="268"/>
        <end position="292"/>
    </location>
</feature>
<proteinExistence type="predicted"/>
<feature type="transmembrane region" description="Helical" evidence="1">
    <location>
        <begin position="298"/>
        <end position="316"/>
    </location>
</feature>
<reference evidence="2 3" key="1">
    <citation type="submission" date="2020-06" db="EMBL/GenBank/DDBJ databases">
        <authorList>
            <person name="Li R."/>
            <person name="Bekaert M."/>
        </authorList>
    </citation>
    <scope>NUCLEOTIDE SEQUENCE [LARGE SCALE GENOMIC DNA]</scope>
    <source>
        <strain evidence="3">wild</strain>
    </source>
</reference>
<evidence type="ECO:0000256" key="1">
    <source>
        <dbReference type="SAM" id="Phobius"/>
    </source>
</evidence>
<keyword evidence="1" id="KW-0812">Transmembrane</keyword>
<gene>
    <name evidence="2" type="ORF">MCOR_43148</name>
</gene>
<protein>
    <recommendedName>
        <fullName evidence="4">Transmembrane protein 135 N-terminal domain-containing protein</fullName>
    </recommendedName>
</protein>
<dbReference type="InterPro" id="IPR026749">
    <property type="entry name" value="Tmem135"/>
</dbReference>
<keyword evidence="1" id="KW-1133">Transmembrane helix</keyword>
<dbReference type="Pfam" id="PF02466">
    <property type="entry name" value="Tim17"/>
    <property type="match status" value="1"/>
</dbReference>
<keyword evidence="1" id="KW-0472">Membrane</keyword>
<keyword evidence="3" id="KW-1185">Reference proteome</keyword>
<evidence type="ECO:0000313" key="2">
    <source>
        <dbReference type="EMBL" id="CAC5409929.1"/>
    </source>
</evidence>
<feature type="transmembrane region" description="Helical" evidence="1">
    <location>
        <begin position="152"/>
        <end position="174"/>
    </location>
</feature>
<name>A0A6J8DPC5_MYTCO</name>
<dbReference type="PANTHER" id="PTHR12459">
    <property type="entry name" value="TRANSMEMBRANE PROTEIN 135-RELATED"/>
    <property type="match status" value="1"/>
</dbReference>
<accession>A0A6J8DPC5</accession>
<dbReference type="AlphaFoldDB" id="A0A6J8DPC5"/>
<dbReference type="Proteomes" id="UP000507470">
    <property type="component" value="Unassembled WGS sequence"/>
</dbReference>
<feature type="transmembrane region" description="Helical" evidence="1">
    <location>
        <begin position="229"/>
        <end position="247"/>
    </location>
</feature>
<evidence type="ECO:0008006" key="4">
    <source>
        <dbReference type="Google" id="ProtNLM"/>
    </source>
</evidence>
<dbReference type="EMBL" id="CACVKT020007649">
    <property type="protein sequence ID" value="CAC5409929.1"/>
    <property type="molecule type" value="Genomic_DNA"/>
</dbReference>